<keyword evidence="4" id="KW-1185">Reference proteome</keyword>
<dbReference type="GO" id="GO:0005737">
    <property type="term" value="C:cytoplasm"/>
    <property type="evidence" value="ECO:0007669"/>
    <property type="project" value="TreeGrafter"/>
</dbReference>
<name>A0A6A6AWI7_9PEZI</name>
<evidence type="ECO:0000313" key="3">
    <source>
        <dbReference type="EMBL" id="KAF2135167.1"/>
    </source>
</evidence>
<dbReference type="EMBL" id="ML995647">
    <property type="protein sequence ID" value="KAF2135167.1"/>
    <property type="molecule type" value="Genomic_DNA"/>
</dbReference>
<dbReference type="PANTHER" id="PTHR13710:SF154">
    <property type="entry name" value="RECQ HELICASE, PUTATIVE (AFU_ORTHOLOGUE AFUA_6G14720)-RELATED"/>
    <property type="match status" value="1"/>
</dbReference>
<dbReference type="GeneID" id="54295252"/>
<dbReference type="Gene3D" id="3.40.50.300">
    <property type="entry name" value="P-loop containing nucleotide triphosphate hydrolases"/>
    <property type="match status" value="1"/>
</dbReference>
<evidence type="ECO:0000313" key="4">
    <source>
        <dbReference type="Proteomes" id="UP000799438"/>
    </source>
</evidence>
<gene>
    <name evidence="3" type="ORF">K452DRAFT_239846</name>
</gene>
<dbReference type="PANTHER" id="PTHR13710">
    <property type="entry name" value="DNA HELICASE RECQ FAMILY MEMBER"/>
    <property type="match status" value="1"/>
</dbReference>
<proteinExistence type="inferred from homology"/>
<accession>A0A6A6AWI7</accession>
<protein>
    <recommendedName>
        <fullName evidence="2">DEAD/DEAH-box helicase domain-containing protein</fullName>
    </recommendedName>
</protein>
<evidence type="ECO:0000259" key="2">
    <source>
        <dbReference type="Pfam" id="PF00270"/>
    </source>
</evidence>
<comment type="similarity">
    <text evidence="1">Belongs to the helicase family. RecQ subfamily.</text>
</comment>
<dbReference type="AlphaFoldDB" id="A0A6A6AWI7"/>
<dbReference type="GO" id="GO:0005524">
    <property type="term" value="F:ATP binding"/>
    <property type="evidence" value="ECO:0007669"/>
    <property type="project" value="InterPro"/>
</dbReference>
<dbReference type="Proteomes" id="UP000799438">
    <property type="component" value="Unassembled WGS sequence"/>
</dbReference>
<dbReference type="GO" id="GO:0003676">
    <property type="term" value="F:nucleic acid binding"/>
    <property type="evidence" value="ECO:0007669"/>
    <property type="project" value="InterPro"/>
</dbReference>
<feature type="domain" description="DEAD/DEAH-box helicase" evidence="2">
    <location>
        <begin position="7"/>
        <end position="74"/>
    </location>
</feature>
<evidence type="ECO:0000256" key="1">
    <source>
        <dbReference type="ARBA" id="ARBA00005446"/>
    </source>
</evidence>
<reference evidence="3" key="1">
    <citation type="journal article" date="2020" name="Stud. Mycol.">
        <title>101 Dothideomycetes genomes: a test case for predicting lifestyles and emergence of pathogens.</title>
        <authorList>
            <person name="Haridas S."/>
            <person name="Albert R."/>
            <person name="Binder M."/>
            <person name="Bloem J."/>
            <person name="Labutti K."/>
            <person name="Salamov A."/>
            <person name="Andreopoulos B."/>
            <person name="Baker S."/>
            <person name="Barry K."/>
            <person name="Bills G."/>
            <person name="Bluhm B."/>
            <person name="Cannon C."/>
            <person name="Castanera R."/>
            <person name="Culley D."/>
            <person name="Daum C."/>
            <person name="Ezra D."/>
            <person name="Gonzalez J."/>
            <person name="Henrissat B."/>
            <person name="Kuo A."/>
            <person name="Liang C."/>
            <person name="Lipzen A."/>
            <person name="Lutzoni F."/>
            <person name="Magnuson J."/>
            <person name="Mondo S."/>
            <person name="Nolan M."/>
            <person name="Ohm R."/>
            <person name="Pangilinan J."/>
            <person name="Park H.-J."/>
            <person name="Ramirez L."/>
            <person name="Alfaro M."/>
            <person name="Sun H."/>
            <person name="Tritt A."/>
            <person name="Yoshinaga Y."/>
            <person name="Zwiers L.-H."/>
            <person name="Turgeon B."/>
            <person name="Goodwin S."/>
            <person name="Spatafora J."/>
            <person name="Crous P."/>
            <person name="Grigoriev I."/>
        </authorList>
    </citation>
    <scope>NUCLEOTIDE SEQUENCE</scope>
    <source>
        <strain evidence="3">CBS 121167</strain>
    </source>
</reference>
<dbReference type="GO" id="GO:0009378">
    <property type="term" value="F:four-way junction helicase activity"/>
    <property type="evidence" value="ECO:0007669"/>
    <property type="project" value="TreeGrafter"/>
</dbReference>
<dbReference type="InterPro" id="IPR027417">
    <property type="entry name" value="P-loop_NTPase"/>
</dbReference>
<dbReference type="OrthoDB" id="3925403at2759"/>
<sequence>DAEFRGVQEQAIEAVIKGRSPVLVVIGTGGGKSIVFIVPAMCTASTSELGTTVIVVLLISLRENIAERCRRVGISAVE</sequence>
<organism evidence="3 4">
    <name type="scientific">Aplosporella prunicola CBS 121167</name>
    <dbReference type="NCBI Taxonomy" id="1176127"/>
    <lineage>
        <taxon>Eukaryota</taxon>
        <taxon>Fungi</taxon>
        <taxon>Dikarya</taxon>
        <taxon>Ascomycota</taxon>
        <taxon>Pezizomycotina</taxon>
        <taxon>Dothideomycetes</taxon>
        <taxon>Dothideomycetes incertae sedis</taxon>
        <taxon>Botryosphaeriales</taxon>
        <taxon>Aplosporellaceae</taxon>
        <taxon>Aplosporella</taxon>
    </lineage>
</organism>
<dbReference type="RefSeq" id="XP_033390886.1">
    <property type="nucleotide sequence ID" value="XM_033537756.1"/>
</dbReference>
<dbReference type="GO" id="GO:0005694">
    <property type="term" value="C:chromosome"/>
    <property type="evidence" value="ECO:0007669"/>
    <property type="project" value="TreeGrafter"/>
</dbReference>
<feature type="non-terminal residue" evidence="3">
    <location>
        <position position="1"/>
    </location>
</feature>
<dbReference type="InterPro" id="IPR011545">
    <property type="entry name" value="DEAD/DEAH_box_helicase_dom"/>
</dbReference>
<dbReference type="Pfam" id="PF00270">
    <property type="entry name" value="DEAD"/>
    <property type="match status" value="1"/>
</dbReference>
<dbReference type="GO" id="GO:0043138">
    <property type="term" value="F:3'-5' DNA helicase activity"/>
    <property type="evidence" value="ECO:0007669"/>
    <property type="project" value="TreeGrafter"/>
</dbReference>
<dbReference type="GO" id="GO:0000724">
    <property type="term" value="P:double-strand break repair via homologous recombination"/>
    <property type="evidence" value="ECO:0007669"/>
    <property type="project" value="TreeGrafter"/>
</dbReference>
<dbReference type="SUPFAM" id="SSF52540">
    <property type="entry name" value="P-loop containing nucleoside triphosphate hydrolases"/>
    <property type="match status" value="1"/>
</dbReference>